<evidence type="ECO:0000256" key="7">
    <source>
        <dbReference type="ARBA" id="ARBA00038032"/>
    </source>
</evidence>
<dbReference type="Gene3D" id="1.10.3730.20">
    <property type="match status" value="1"/>
</dbReference>
<evidence type="ECO:0000256" key="6">
    <source>
        <dbReference type="ARBA" id="ARBA00023136"/>
    </source>
</evidence>
<dbReference type="InterPro" id="IPR000390">
    <property type="entry name" value="Small_drug/metabolite_transptr"/>
</dbReference>
<evidence type="ECO:0000256" key="2">
    <source>
        <dbReference type="ARBA" id="ARBA00022448"/>
    </source>
</evidence>
<dbReference type="FunFam" id="1.10.3730.20:FF:000001">
    <property type="entry name" value="Quaternary ammonium compound resistance transporter SugE"/>
    <property type="match status" value="1"/>
</dbReference>
<accession>A0AA97F7X5</accession>
<keyword evidence="2" id="KW-0813">Transport</keyword>
<feature type="transmembrane region" description="Helical" evidence="9">
    <location>
        <begin position="88"/>
        <end position="105"/>
    </location>
</feature>
<evidence type="ECO:0000313" key="11">
    <source>
        <dbReference type="Proteomes" id="UP001302429"/>
    </source>
</evidence>
<keyword evidence="5 9" id="KW-1133">Transmembrane helix</keyword>
<feature type="transmembrane region" description="Helical" evidence="9">
    <location>
        <begin position="59"/>
        <end position="81"/>
    </location>
</feature>
<reference evidence="10 11" key="1">
    <citation type="submission" date="2023-10" db="EMBL/GenBank/DDBJ databases">
        <title>Complete genome sequence of a Sphingomonadaceae bacterium.</title>
        <authorList>
            <person name="Yan C."/>
        </authorList>
    </citation>
    <scope>NUCLEOTIDE SEQUENCE [LARGE SCALE GENOMIC DNA]</scope>
    <source>
        <strain evidence="10 11">SCSIO 66989</strain>
    </source>
</reference>
<name>A0AA97F7X5_9SPHN</name>
<dbReference type="AlphaFoldDB" id="A0AA97F7X5"/>
<dbReference type="Proteomes" id="UP001302429">
    <property type="component" value="Chromosome"/>
</dbReference>
<dbReference type="PANTHER" id="PTHR30561:SF1">
    <property type="entry name" value="MULTIDRUG TRANSPORTER EMRE"/>
    <property type="match status" value="1"/>
</dbReference>
<organism evidence="10 11">
    <name type="scientific">Alterisphingorhabdus coralli</name>
    <dbReference type="NCBI Taxonomy" id="3071408"/>
    <lineage>
        <taxon>Bacteria</taxon>
        <taxon>Pseudomonadati</taxon>
        <taxon>Pseudomonadota</taxon>
        <taxon>Alphaproteobacteria</taxon>
        <taxon>Sphingomonadales</taxon>
        <taxon>Sphingomonadaceae</taxon>
        <taxon>Alterisphingorhabdus (ex Yan et al. 2024)</taxon>
    </lineage>
</organism>
<dbReference type="EMBL" id="CP136594">
    <property type="protein sequence ID" value="WOE75821.1"/>
    <property type="molecule type" value="Genomic_DNA"/>
</dbReference>
<protein>
    <submittedName>
        <fullName evidence="10">Multidrug efflux SMR transporter</fullName>
    </submittedName>
</protein>
<keyword evidence="6 9" id="KW-0472">Membrane</keyword>
<dbReference type="Pfam" id="PF00893">
    <property type="entry name" value="Multi_Drug_Res"/>
    <property type="match status" value="1"/>
</dbReference>
<dbReference type="PANTHER" id="PTHR30561">
    <property type="entry name" value="SMR FAMILY PROTON-DEPENDENT DRUG EFFLUX TRANSPORTER SUGE"/>
    <property type="match status" value="1"/>
</dbReference>
<evidence type="ECO:0000256" key="3">
    <source>
        <dbReference type="ARBA" id="ARBA00022475"/>
    </source>
</evidence>
<dbReference type="GO" id="GO:1990961">
    <property type="term" value="P:xenobiotic detoxification by transmembrane export across the plasma membrane"/>
    <property type="evidence" value="ECO:0007669"/>
    <property type="project" value="UniProtKB-ARBA"/>
</dbReference>
<dbReference type="InterPro" id="IPR045324">
    <property type="entry name" value="Small_multidrug_res"/>
</dbReference>
<dbReference type="GO" id="GO:0022857">
    <property type="term" value="F:transmembrane transporter activity"/>
    <property type="evidence" value="ECO:0007669"/>
    <property type="project" value="InterPro"/>
</dbReference>
<gene>
    <name evidence="10" type="ORF">RB602_03660</name>
</gene>
<keyword evidence="11" id="KW-1185">Reference proteome</keyword>
<dbReference type="RefSeq" id="WP_317083047.1">
    <property type="nucleotide sequence ID" value="NZ_CP136594.1"/>
</dbReference>
<evidence type="ECO:0000313" key="10">
    <source>
        <dbReference type="EMBL" id="WOE75821.1"/>
    </source>
</evidence>
<dbReference type="InterPro" id="IPR037185">
    <property type="entry name" value="EmrE-like"/>
</dbReference>
<evidence type="ECO:0000256" key="9">
    <source>
        <dbReference type="SAM" id="Phobius"/>
    </source>
</evidence>
<evidence type="ECO:0000256" key="1">
    <source>
        <dbReference type="ARBA" id="ARBA00004651"/>
    </source>
</evidence>
<evidence type="ECO:0000256" key="5">
    <source>
        <dbReference type="ARBA" id="ARBA00022989"/>
    </source>
</evidence>
<comment type="similarity">
    <text evidence="7 8">Belongs to the drug/metabolite transporter (DMT) superfamily. Small multidrug resistance (SMR) (TC 2.A.7.1) family.</text>
</comment>
<proteinExistence type="inferred from homology"/>
<keyword evidence="4 8" id="KW-0812">Transmembrane</keyword>
<dbReference type="SUPFAM" id="SSF103481">
    <property type="entry name" value="Multidrug resistance efflux transporter EmrE"/>
    <property type="match status" value="1"/>
</dbReference>
<keyword evidence="3" id="KW-1003">Cell membrane</keyword>
<feature type="transmembrane region" description="Helical" evidence="9">
    <location>
        <begin position="32"/>
        <end position="53"/>
    </location>
</feature>
<sequence length="122" mass="12828">MKINPWLLLGIAIVFEIIGTSLLKLSDGFTRVFIGIIAVAMYGVSTWMLSITLTQIPVAISYAIWSGVGILAITLIGFVAFKQNLGGMQILCIALIAIGAIGLNLTTQTETPDIAASQTGSS</sequence>
<evidence type="ECO:0000256" key="8">
    <source>
        <dbReference type="RuleBase" id="RU003942"/>
    </source>
</evidence>
<evidence type="ECO:0000256" key="4">
    <source>
        <dbReference type="ARBA" id="ARBA00022692"/>
    </source>
</evidence>
<feature type="transmembrane region" description="Helical" evidence="9">
    <location>
        <begin position="6"/>
        <end position="25"/>
    </location>
</feature>
<dbReference type="KEGG" id="acoa:RB602_03660"/>
<dbReference type="GO" id="GO:0005886">
    <property type="term" value="C:plasma membrane"/>
    <property type="evidence" value="ECO:0007669"/>
    <property type="project" value="UniProtKB-SubCell"/>
</dbReference>
<comment type="subcellular location">
    <subcellularLocation>
        <location evidence="1 8">Cell membrane</location>
        <topology evidence="1 8">Multi-pass membrane protein</topology>
    </subcellularLocation>
</comment>